<dbReference type="EMBL" id="HBUF01643724">
    <property type="protein sequence ID" value="CAG6785440.1"/>
    <property type="molecule type" value="Transcribed_RNA"/>
</dbReference>
<protein>
    <submittedName>
        <fullName evidence="1">Uncharacterized protein</fullName>
    </submittedName>
</protein>
<name>A0A8D9BMH9_9HEMI</name>
<proteinExistence type="predicted"/>
<dbReference type="AlphaFoldDB" id="A0A8D9BMH9"/>
<evidence type="ECO:0000313" key="1">
    <source>
        <dbReference type="EMBL" id="CAG6785440.1"/>
    </source>
</evidence>
<reference evidence="1" key="1">
    <citation type="submission" date="2021-05" db="EMBL/GenBank/DDBJ databases">
        <authorList>
            <person name="Alioto T."/>
            <person name="Alioto T."/>
            <person name="Gomez Garrido J."/>
        </authorList>
    </citation>
    <scope>NUCLEOTIDE SEQUENCE</scope>
</reference>
<sequence length="106" mass="12457">MLSLLSIKIEYILRSMCPYTLVQKLDESFGMNNSVVHYFMQMKGIVPSQCYSRMFVYQRSHSFCFIKGHFFCFCLFIYSPYNSFSMPSLLSVVISIFPPVPLSYFH</sequence>
<accession>A0A8D9BMH9</accession>
<organism evidence="1">
    <name type="scientific">Cacopsylla melanoneura</name>
    <dbReference type="NCBI Taxonomy" id="428564"/>
    <lineage>
        <taxon>Eukaryota</taxon>
        <taxon>Metazoa</taxon>
        <taxon>Ecdysozoa</taxon>
        <taxon>Arthropoda</taxon>
        <taxon>Hexapoda</taxon>
        <taxon>Insecta</taxon>
        <taxon>Pterygota</taxon>
        <taxon>Neoptera</taxon>
        <taxon>Paraneoptera</taxon>
        <taxon>Hemiptera</taxon>
        <taxon>Sternorrhyncha</taxon>
        <taxon>Psylloidea</taxon>
        <taxon>Psyllidae</taxon>
        <taxon>Psyllinae</taxon>
        <taxon>Cacopsylla</taxon>
    </lineage>
</organism>